<keyword evidence="2" id="KW-0378">Hydrolase</keyword>
<gene>
    <name evidence="6" type="ORF">WHR41_08938</name>
</gene>
<sequence length="586" mass="64835">MAKTDPPQLSPAIVDRAKAAFESKQTATSQSGDNSNESFDTFLKNLTSPNAAGPTPITVDTSHPLSNYFISSSHNTYLTGNQLWSKSSTDAYKDVLKRGCRCIEIDVWDGGTPSTSGASSSDEGDGQDPEVGKLRGLMQKGLGRLRSKSNPAEQEASAESPVAEQPPTMPTPWRTESGRAEPMVYHGYTVTTELTFRSVAAVVRDYAFRKTDLPLIVSFEVHTSHAQQETMVEIINDYWKPFLVPIPEGFDETTPLPPLESLRKRILIKVKYTPPEKAKESRLDRTLSRTSTKDDTSGSEDELATEPAKQGKIIESLGKMGIYTRSCHFDSFEQPEAKIPTHIFALSEKKLLDLHDSSPDSVFEHNIDFLMRAYPKGTRVRSSNLDPAPFWRQGIQMVALNWQQLNAAIMMNEAMFTGTGGWVLKPQGYRRVEGAVGDIKRCNFDMSVTVLAASGLASEDGKAPDAYVKCELHVASQDEQEGGQIPKGGKNKGGEWKRKTATRRGRDPDFLAETMEFLGVTGVVPELSFIRFKVMDDDAFQKDRMVAWACFRFDRFSQGLQLLRLHGIDGKPTGGLLLVSSKIAYK</sequence>
<feature type="compositionally biased region" description="Low complexity" evidence="3">
    <location>
        <begin position="111"/>
        <end position="121"/>
    </location>
</feature>
<dbReference type="SUPFAM" id="SSF49562">
    <property type="entry name" value="C2 domain (Calcium/lipid-binding domain, CaLB)"/>
    <property type="match status" value="1"/>
</dbReference>
<keyword evidence="2" id="KW-0442">Lipid degradation</keyword>
<feature type="region of interest" description="Disordered" evidence="3">
    <location>
        <begin position="20"/>
        <end position="41"/>
    </location>
</feature>
<feature type="region of interest" description="Disordered" evidence="3">
    <location>
        <begin position="278"/>
        <end position="310"/>
    </location>
</feature>
<dbReference type="InterPro" id="IPR000008">
    <property type="entry name" value="C2_dom"/>
</dbReference>
<feature type="compositionally biased region" description="Polar residues" evidence="3">
    <location>
        <begin position="23"/>
        <end position="41"/>
    </location>
</feature>
<comment type="caution">
    <text evidence="6">The sequence shown here is derived from an EMBL/GenBank/DDBJ whole genome shotgun (WGS) entry which is preliminary data.</text>
</comment>
<evidence type="ECO:0000256" key="2">
    <source>
        <dbReference type="RuleBase" id="RU361133"/>
    </source>
</evidence>
<feature type="domain" description="PI-PLC Y-box" evidence="5">
    <location>
        <begin position="317"/>
        <end position="429"/>
    </location>
</feature>
<dbReference type="PANTHER" id="PTHR10336:SF82">
    <property type="entry name" value="PHOSPHOINOSITIDE PHOSPHOLIPASE C"/>
    <property type="match status" value="1"/>
</dbReference>
<dbReference type="GO" id="GO:0048015">
    <property type="term" value="P:phosphatidylinositol-mediated signaling"/>
    <property type="evidence" value="ECO:0007669"/>
    <property type="project" value="TreeGrafter"/>
</dbReference>
<dbReference type="EC" id="3.1.4.11" evidence="2"/>
<dbReference type="GO" id="GO:0051209">
    <property type="term" value="P:release of sequestered calcium ion into cytosol"/>
    <property type="evidence" value="ECO:0007669"/>
    <property type="project" value="TreeGrafter"/>
</dbReference>
<dbReference type="GO" id="GO:0016042">
    <property type="term" value="P:lipid catabolic process"/>
    <property type="evidence" value="ECO:0007669"/>
    <property type="project" value="UniProtKB-KW"/>
</dbReference>
<keyword evidence="1" id="KW-0807">Transducer</keyword>
<dbReference type="SMART" id="SM00148">
    <property type="entry name" value="PLCXc"/>
    <property type="match status" value="1"/>
</dbReference>
<evidence type="ECO:0000313" key="7">
    <source>
        <dbReference type="Proteomes" id="UP000803884"/>
    </source>
</evidence>
<feature type="domain" description="C2" evidence="4">
    <location>
        <begin position="426"/>
        <end position="566"/>
    </location>
</feature>
<dbReference type="Gene3D" id="2.60.40.150">
    <property type="entry name" value="C2 domain"/>
    <property type="match status" value="1"/>
</dbReference>
<dbReference type="EMBL" id="JAAQHG020000051">
    <property type="protein sequence ID" value="KAL1582432.1"/>
    <property type="molecule type" value="Genomic_DNA"/>
</dbReference>
<dbReference type="InterPro" id="IPR017946">
    <property type="entry name" value="PLC-like_Pdiesterase_TIM-brl"/>
</dbReference>
<feature type="compositionally biased region" description="Basic and acidic residues" evidence="3">
    <location>
        <begin position="278"/>
        <end position="296"/>
    </location>
</feature>
<dbReference type="PANTHER" id="PTHR10336">
    <property type="entry name" value="PHOSPHOINOSITIDE-SPECIFIC PHOSPHOLIPASE C FAMILY PROTEIN"/>
    <property type="match status" value="1"/>
</dbReference>
<evidence type="ECO:0000256" key="1">
    <source>
        <dbReference type="ARBA" id="ARBA00023224"/>
    </source>
</evidence>
<proteinExistence type="predicted"/>
<dbReference type="CDD" id="cd00275">
    <property type="entry name" value="C2_PLC_like"/>
    <property type="match status" value="1"/>
</dbReference>
<dbReference type="InterPro" id="IPR000909">
    <property type="entry name" value="PLipase_C_PInositol-sp_X_dom"/>
</dbReference>
<dbReference type="SUPFAM" id="SSF51695">
    <property type="entry name" value="PLC-like phosphodiesterases"/>
    <property type="match status" value="1"/>
</dbReference>
<dbReference type="Pfam" id="PF00388">
    <property type="entry name" value="PI-PLC-X"/>
    <property type="match status" value="1"/>
</dbReference>
<dbReference type="SMART" id="SM00149">
    <property type="entry name" value="PLCYc"/>
    <property type="match status" value="1"/>
</dbReference>
<dbReference type="Proteomes" id="UP000803884">
    <property type="component" value="Unassembled WGS sequence"/>
</dbReference>
<evidence type="ECO:0000259" key="5">
    <source>
        <dbReference type="PROSITE" id="PS50008"/>
    </source>
</evidence>
<protein>
    <recommendedName>
        <fullName evidence="2">Phosphoinositide phospholipase C</fullName>
        <ecNumber evidence="2">3.1.4.11</ecNumber>
    </recommendedName>
</protein>
<dbReference type="GeneID" id="96010380"/>
<dbReference type="PROSITE" id="PS50007">
    <property type="entry name" value="PIPLC_X_DOMAIN"/>
    <property type="match status" value="1"/>
</dbReference>
<dbReference type="AlphaFoldDB" id="A0AB34KBF8"/>
<dbReference type="GO" id="GO:0004435">
    <property type="term" value="F:phosphatidylinositol-4,5-bisphosphate phospholipase C activity"/>
    <property type="evidence" value="ECO:0007669"/>
    <property type="project" value="UniProtKB-EC"/>
</dbReference>
<dbReference type="PROSITE" id="PS50008">
    <property type="entry name" value="PIPLC_Y_DOMAIN"/>
    <property type="match status" value="1"/>
</dbReference>
<feature type="compositionally biased region" description="Basic and acidic residues" evidence="3">
    <location>
        <begin position="492"/>
        <end position="503"/>
    </location>
</feature>
<dbReference type="InterPro" id="IPR001192">
    <property type="entry name" value="PI-PLC_fam"/>
</dbReference>
<dbReference type="Pfam" id="PF00387">
    <property type="entry name" value="PI-PLC-Y"/>
    <property type="match status" value="1"/>
</dbReference>
<feature type="region of interest" description="Disordered" evidence="3">
    <location>
        <begin position="478"/>
        <end position="503"/>
    </location>
</feature>
<dbReference type="Gene3D" id="3.20.20.190">
    <property type="entry name" value="Phosphatidylinositol (PI) phosphodiesterase"/>
    <property type="match status" value="1"/>
</dbReference>
<keyword evidence="7" id="KW-1185">Reference proteome</keyword>
<dbReference type="InterPro" id="IPR035892">
    <property type="entry name" value="C2_domain_sf"/>
</dbReference>
<organism evidence="6 7">
    <name type="scientific">Cladosporium halotolerans</name>
    <dbReference type="NCBI Taxonomy" id="1052096"/>
    <lineage>
        <taxon>Eukaryota</taxon>
        <taxon>Fungi</taxon>
        <taxon>Dikarya</taxon>
        <taxon>Ascomycota</taxon>
        <taxon>Pezizomycotina</taxon>
        <taxon>Dothideomycetes</taxon>
        <taxon>Dothideomycetidae</taxon>
        <taxon>Cladosporiales</taxon>
        <taxon>Cladosporiaceae</taxon>
        <taxon>Cladosporium</taxon>
    </lineage>
</organism>
<dbReference type="PROSITE" id="PS50004">
    <property type="entry name" value="C2"/>
    <property type="match status" value="1"/>
</dbReference>
<dbReference type="RefSeq" id="XP_069225539.1">
    <property type="nucleotide sequence ID" value="XM_069377542.1"/>
</dbReference>
<accession>A0AB34KBF8</accession>
<reference evidence="6 7" key="1">
    <citation type="journal article" date="2020" name="Microbiol. Resour. Announc.">
        <title>Draft Genome Sequence of a Cladosporium Species Isolated from the Mesophotic Ascidian Didemnum maculosum.</title>
        <authorList>
            <person name="Gioti A."/>
            <person name="Siaperas R."/>
            <person name="Nikolaivits E."/>
            <person name="Le Goff G."/>
            <person name="Ouazzani J."/>
            <person name="Kotoulas G."/>
            <person name="Topakas E."/>
        </authorList>
    </citation>
    <scope>NUCLEOTIDE SEQUENCE [LARGE SCALE GENOMIC DNA]</scope>
    <source>
        <strain evidence="6 7">TM138-S3</strain>
    </source>
</reference>
<dbReference type="PRINTS" id="PR00390">
    <property type="entry name" value="PHPHLIPASEC"/>
</dbReference>
<evidence type="ECO:0000313" key="6">
    <source>
        <dbReference type="EMBL" id="KAL1582432.1"/>
    </source>
</evidence>
<feature type="region of interest" description="Disordered" evidence="3">
    <location>
        <begin position="111"/>
        <end position="178"/>
    </location>
</feature>
<comment type="catalytic activity">
    <reaction evidence="2">
        <text>a 1,2-diacyl-sn-glycero-3-phospho-(1D-myo-inositol-4,5-bisphosphate) + H2O = 1D-myo-inositol 1,4,5-trisphosphate + a 1,2-diacyl-sn-glycerol + H(+)</text>
        <dbReference type="Rhea" id="RHEA:33179"/>
        <dbReference type="ChEBI" id="CHEBI:15377"/>
        <dbReference type="ChEBI" id="CHEBI:15378"/>
        <dbReference type="ChEBI" id="CHEBI:17815"/>
        <dbReference type="ChEBI" id="CHEBI:58456"/>
        <dbReference type="ChEBI" id="CHEBI:203600"/>
        <dbReference type="EC" id="3.1.4.11"/>
    </reaction>
</comment>
<dbReference type="InterPro" id="IPR001711">
    <property type="entry name" value="PLipase_C_Pinositol-sp_Y"/>
</dbReference>
<keyword evidence="2" id="KW-0443">Lipid metabolism</keyword>
<dbReference type="Pfam" id="PF00168">
    <property type="entry name" value="C2"/>
    <property type="match status" value="1"/>
</dbReference>
<evidence type="ECO:0000256" key="3">
    <source>
        <dbReference type="SAM" id="MobiDB-lite"/>
    </source>
</evidence>
<name>A0AB34KBF8_9PEZI</name>
<evidence type="ECO:0000259" key="4">
    <source>
        <dbReference type="PROSITE" id="PS50004"/>
    </source>
</evidence>